<evidence type="ECO:0000313" key="1">
    <source>
        <dbReference type="EMBL" id="GGJ36976.1"/>
    </source>
</evidence>
<evidence type="ECO:0000313" key="2">
    <source>
        <dbReference type="Proteomes" id="UP000632222"/>
    </source>
</evidence>
<sequence>MKTEVEILYHESDGIVFKSALRRFPSIALQGDTLSLLYFNIEELKEMIDANNIDIDEASYLIDRIYNVVGRLNDIYNQFGEEK</sequence>
<gene>
    <name evidence="1" type="ORF">GCM10008938_23760</name>
</gene>
<dbReference type="RefSeq" id="WP_189002897.1">
    <property type="nucleotide sequence ID" value="NZ_BMOD01000007.1"/>
</dbReference>
<accession>A0ABQ2D3U2</accession>
<proteinExistence type="predicted"/>
<dbReference type="EMBL" id="BMOD01000007">
    <property type="protein sequence ID" value="GGJ36976.1"/>
    <property type="molecule type" value="Genomic_DNA"/>
</dbReference>
<dbReference type="Proteomes" id="UP000632222">
    <property type="component" value="Unassembled WGS sequence"/>
</dbReference>
<organism evidence="1 2">
    <name type="scientific">Deinococcus roseus</name>
    <dbReference type="NCBI Taxonomy" id="392414"/>
    <lineage>
        <taxon>Bacteria</taxon>
        <taxon>Thermotogati</taxon>
        <taxon>Deinococcota</taxon>
        <taxon>Deinococci</taxon>
        <taxon>Deinococcales</taxon>
        <taxon>Deinococcaceae</taxon>
        <taxon>Deinococcus</taxon>
    </lineage>
</organism>
<reference evidence="2" key="1">
    <citation type="journal article" date="2019" name="Int. J. Syst. Evol. Microbiol.">
        <title>The Global Catalogue of Microorganisms (GCM) 10K type strain sequencing project: providing services to taxonomists for standard genome sequencing and annotation.</title>
        <authorList>
            <consortium name="The Broad Institute Genomics Platform"/>
            <consortium name="The Broad Institute Genome Sequencing Center for Infectious Disease"/>
            <person name="Wu L."/>
            <person name="Ma J."/>
        </authorList>
    </citation>
    <scope>NUCLEOTIDE SEQUENCE [LARGE SCALE GENOMIC DNA]</scope>
    <source>
        <strain evidence="2">JCM 14370</strain>
    </source>
</reference>
<comment type="caution">
    <text evidence="1">The sequence shown here is derived from an EMBL/GenBank/DDBJ whole genome shotgun (WGS) entry which is preliminary data.</text>
</comment>
<protein>
    <submittedName>
        <fullName evidence="1">Uncharacterized protein</fullName>
    </submittedName>
</protein>
<keyword evidence="2" id="KW-1185">Reference proteome</keyword>
<dbReference type="Pfam" id="PF22281">
    <property type="entry name" value="DUF6959"/>
    <property type="match status" value="1"/>
</dbReference>
<name>A0ABQ2D3U2_9DEIO</name>
<dbReference type="InterPro" id="IPR053801">
    <property type="entry name" value="DUF6959"/>
</dbReference>